<keyword evidence="2 4" id="KW-0807">Transducer</keyword>
<accession>M5DNZ0</accession>
<sequence>MFRSLMWPGIKFMGQLNYAAKFGLISFLFMVPLVVLSGQVFLAAFESLKKTEQELNSVDDVRRLLDFAHFLEDTRDLAAVTGFQLDDDLKLTANAMLESIPKRTAELISSVDDVDLQTSLEEWRAKFLPRFSVIGEYRQPTFLDQFNYFQIVIDEIYLIAKQYSQSAGISLDSDIGIQRLTGILLDDLPQVERAAGLGHASGVFSFVEQYLQSATYDLMNAVYDKLLAAGPDVDLIIVSAEATKNQDLITAAQAAKAALTDIRVVLDEEIIGAASVEMKWQDFHKHYKDKIVALSSIEDLVFPMIKNTLNKRYLAQEKRITILVFVLLTALSIIVYLYLAFFMSIRFTIKRFAKTAGDIAHGDLTHEIRFHGRDEMGQLRDSFNGMVQNIRVTLTAVRDSSASVSSNVNQVEEIANRNRLAVANQLEQTNQVSVIISEVAKGAAAVTSLAAEAESAALEGQKKSDQAGQVVTRVMDEVRRLSDEMANSMEAVNRLAENSSSISSILETIKGIAEQTNLLALNAAIEAARAGEQGRGFAVVADEVRTLASRTQGSAREIEGLISDVQQNIVSAVDTMQVNRNMVDTTVKNSAQVSTTLAEIQLSMGDIQGKTSAIVVTANQQKRASDDLQHNLGAIRDSGEQTSINAEGTVEAVRKTQAITDALTQRVMQFKVE</sequence>
<feature type="transmembrane region" description="Helical" evidence="5">
    <location>
        <begin position="20"/>
        <end position="45"/>
    </location>
</feature>
<dbReference type="PANTHER" id="PTHR32089">
    <property type="entry name" value="METHYL-ACCEPTING CHEMOTAXIS PROTEIN MCPB"/>
    <property type="match status" value="1"/>
</dbReference>
<proteinExistence type="inferred from homology"/>
<dbReference type="KEGG" id="tol:TOL_0708"/>
<dbReference type="RefSeq" id="WP_015485883.1">
    <property type="nucleotide sequence ID" value="NC_020888.1"/>
</dbReference>
<dbReference type="GO" id="GO:0016020">
    <property type="term" value="C:membrane"/>
    <property type="evidence" value="ECO:0007669"/>
    <property type="project" value="UniProtKB-SubCell"/>
</dbReference>
<dbReference type="PANTHER" id="PTHR32089:SF112">
    <property type="entry name" value="LYSOZYME-LIKE PROTEIN-RELATED"/>
    <property type="match status" value="1"/>
</dbReference>
<dbReference type="SMART" id="SM00283">
    <property type="entry name" value="MA"/>
    <property type="match status" value="1"/>
</dbReference>
<dbReference type="GO" id="GO:0006935">
    <property type="term" value="P:chemotaxis"/>
    <property type="evidence" value="ECO:0007669"/>
    <property type="project" value="InterPro"/>
</dbReference>
<comment type="subcellular location">
    <subcellularLocation>
        <location evidence="1">Membrane</location>
    </subcellularLocation>
</comment>
<dbReference type="GeneID" id="79175672"/>
<gene>
    <name evidence="8" type="ORF">TOL_0708</name>
</gene>
<dbReference type="eggNOG" id="COG0840">
    <property type="taxonomic scope" value="Bacteria"/>
</dbReference>
<evidence type="ECO:0000313" key="8">
    <source>
        <dbReference type="EMBL" id="CCU71146.1"/>
    </source>
</evidence>
<dbReference type="Gene3D" id="1.10.287.950">
    <property type="entry name" value="Methyl-accepting chemotaxis protein"/>
    <property type="match status" value="1"/>
</dbReference>
<evidence type="ECO:0000256" key="4">
    <source>
        <dbReference type="PROSITE-ProRule" id="PRU00284"/>
    </source>
</evidence>
<dbReference type="SMART" id="SM00304">
    <property type="entry name" value="HAMP"/>
    <property type="match status" value="1"/>
</dbReference>
<evidence type="ECO:0000256" key="2">
    <source>
        <dbReference type="ARBA" id="ARBA00023224"/>
    </source>
</evidence>
<protein>
    <recommendedName>
        <fullName evidence="10">Methyl-accepting chemotaxis protein</fullName>
    </recommendedName>
</protein>
<dbReference type="GO" id="GO:0007165">
    <property type="term" value="P:signal transduction"/>
    <property type="evidence" value="ECO:0007669"/>
    <property type="project" value="UniProtKB-KW"/>
</dbReference>
<dbReference type="InterPro" id="IPR004090">
    <property type="entry name" value="Chemotax_Me-accpt_rcpt"/>
</dbReference>
<dbReference type="STRING" id="187493.CN03_14550"/>
<dbReference type="PRINTS" id="PR00260">
    <property type="entry name" value="CHEMTRNSDUCR"/>
</dbReference>
<keyword evidence="9" id="KW-1185">Reference proteome</keyword>
<evidence type="ECO:0008006" key="10">
    <source>
        <dbReference type="Google" id="ProtNLM"/>
    </source>
</evidence>
<dbReference type="FunFam" id="1.10.287.950:FF:000001">
    <property type="entry name" value="Methyl-accepting chemotaxis sensory transducer"/>
    <property type="match status" value="1"/>
</dbReference>
<keyword evidence="5" id="KW-0812">Transmembrane</keyword>
<dbReference type="Pfam" id="PF00672">
    <property type="entry name" value="HAMP"/>
    <property type="match status" value="1"/>
</dbReference>
<feature type="domain" description="HAMP" evidence="7">
    <location>
        <begin position="343"/>
        <end position="395"/>
    </location>
</feature>
<evidence type="ECO:0000256" key="3">
    <source>
        <dbReference type="ARBA" id="ARBA00029447"/>
    </source>
</evidence>
<keyword evidence="5" id="KW-0472">Membrane</keyword>
<dbReference type="HOGENOM" id="CLU_000445_107_27_6"/>
<evidence type="ECO:0000313" key="9">
    <source>
        <dbReference type="Proteomes" id="UP000011866"/>
    </source>
</evidence>
<dbReference type="CDD" id="cd06225">
    <property type="entry name" value="HAMP"/>
    <property type="match status" value="1"/>
</dbReference>
<dbReference type="SUPFAM" id="SSF58104">
    <property type="entry name" value="Methyl-accepting chemotaxis protein (MCP) signaling domain"/>
    <property type="match status" value="1"/>
</dbReference>
<dbReference type="PROSITE" id="PS50111">
    <property type="entry name" value="CHEMOTAXIS_TRANSDUC_2"/>
    <property type="match status" value="1"/>
</dbReference>
<evidence type="ECO:0000259" key="6">
    <source>
        <dbReference type="PROSITE" id="PS50111"/>
    </source>
</evidence>
<feature type="domain" description="Methyl-accepting transducer" evidence="6">
    <location>
        <begin position="393"/>
        <end position="636"/>
    </location>
</feature>
<keyword evidence="5" id="KW-1133">Transmembrane helix</keyword>
<dbReference type="CDD" id="cd11386">
    <property type="entry name" value="MCP_signal"/>
    <property type="match status" value="1"/>
</dbReference>
<feature type="transmembrane region" description="Helical" evidence="5">
    <location>
        <begin position="320"/>
        <end position="343"/>
    </location>
</feature>
<name>M5DNZ0_9GAMM</name>
<evidence type="ECO:0000256" key="5">
    <source>
        <dbReference type="SAM" id="Phobius"/>
    </source>
</evidence>
<organism evidence="8 9">
    <name type="scientific">Thalassolituus oleivorans MIL-1</name>
    <dbReference type="NCBI Taxonomy" id="1298593"/>
    <lineage>
        <taxon>Bacteria</taxon>
        <taxon>Pseudomonadati</taxon>
        <taxon>Pseudomonadota</taxon>
        <taxon>Gammaproteobacteria</taxon>
        <taxon>Oceanospirillales</taxon>
        <taxon>Oceanospirillaceae</taxon>
        <taxon>Thalassolituus</taxon>
    </lineage>
</organism>
<comment type="similarity">
    <text evidence="3">Belongs to the methyl-accepting chemotaxis (MCP) protein family.</text>
</comment>
<dbReference type="InterPro" id="IPR004089">
    <property type="entry name" value="MCPsignal_dom"/>
</dbReference>
<dbReference type="InterPro" id="IPR003660">
    <property type="entry name" value="HAMP_dom"/>
</dbReference>
<dbReference type="AlphaFoldDB" id="M5DNZ0"/>
<evidence type="ECO:0000259" key="7">
    <source>
        <dbReference type="PROSITE" id="PS50885"/>
    </source>
</evidence>
<evidence type="ECO:0000256" key="1">
    <source>
        <dbReference type="ARBA" id="ARBA00004370"/>
    </source>
</evidence>
<dbReference type="Proteomes" id="UP000011866">
    <property type="component" value="Chromosome"/>
</dbReference>
<dbReference type="EMBL" id="HF680312">
    <property type="protein sequence ID" value="CCU71146.1"/>
    <property type="molecule type" value="Genomic_DNA"/>
</dbReference>
<reference evidence="8 9" key="1">
    <citation type="journal article" date="2013" name="Genome Announc.">
        <title>Genome Sequence of Thalassolituus oleivorans MIL-1 (DSM 14913T).</title>
        <authorList>
            <person name="Golyshin P.N."/>
            <person name="Werner J."/>
            <person name="Chernikova T.N."/>
            <person name="Tran H."/>
            <person name="Ferrer M."/>
            <person name="Yakimov M.M."/>
            <person name="Teeling H."/>
            <person name="Golyshina O.V."/>
        </authorList>
    </citation>
    <scope>NUCLEOTIDE SEQUENCE [LARGE SCALE GENOMIC DNA]</scope>
    <source>
        <strain evidence="8 9">MIL-1</strain>
    </source>
</reference>
<dbReference type="Pfam" id="PF00015">
    <property type="entry name" value="MCPsignal"/>
    <property type="match status" value="1"/>
</dbReference>
<dbReference type="PROSITE" id="PS50885">
    <property type="entry name" value="HAMP"/>
    <property type="match status" value="1"/>
</dbReference>
<dbReference type="GO" id="GO:0004888">
    <property type="term" value="F:transmembrane signaling receptor activity"/>
    <property type="evidence" value="ECO:0007669"/>
    <property type="project" value="InterPro"/>
</dbReference>